<evidence type="ECO:0000313" key="3">
    <source>
        <dbReference type="Proteomes" id="UP000287401"/>
    </source>
</evidence>
<keyword evidence="1" id="KW-1133">Transmembrane helix</keyword>
<name>A0A430BA25_SPHYA</name>
<accession>A0A430BA25</accession>
<organism evidence="2 3">
    <name type="scientific">Sphingobium yanoikuyae</name>
    <name type="common">Sphingomonas yanoikuyae</name>
    <dbReference type="NCBI Taxonomy" id="13690"/>
    <lineage>
        <taxon>Bacteria</taxon>
        <taxon>Pseudomonadati</taxon>
        <taxon>Pseudomonadota</taxon>
        <taxon>Alphaproteobacteria</taxon>
        <taxon>Sphingomonadales</taxon>
        <taxon>Sphingomonadaceae</taxon>
        <taxon>Sphingobium</taxon>
    </lineage>
</organism>
<dbReference type="AlphaFoldDB" id="A0A430BA25"/>
<dbReference type="EMBL" id="QRAL01000088">
    <property type="protein sequence ID" value="RSU45397.1"/>
    <property type="molecule type" value="Genomic_DNA"/>
</dbReference>
<feature type="transmembrane region" description="Helical" evidence="1">
    <location>
        <begin position="18"/>
        <end position="37"/>
    </location>
</feature>
<keyword evidence="1" id="KW-0812">Transmembrane</keyword>
<proteinExistence type="predicted"/>
<keyword evidence="1" id="KW-0472">Membrane</keyword>
<evidence type="ECO:0000313" key="2">
    <source>
        <dbReference type="EMBL" id="RSU45397.1"/>
    </source>
</evidence>
<gene>
    <name evidence="2" type="ORF">DAH51_27840</name>
</gene>
<dbReference type="Proteomes" id="UP000287401">
    <property type="component" value="Unassembled WGS sequence"/>
</dbReference>
<comment type="caution">
    <text evidence="2">The sequence shown here is derived from an EMBL/GenBank/DDBJ whole genome shotgun (WGS) entry which is preliminary data.</text>
</comment>
<evidence type="ECO:0000256" key="1">
    <source>
        <dbReference type="SAM" id="Phobius"/>
    </source>
</evidence>
<protein>
    <submittedName>
        <fullName evidence="2">Uncharacterized protein</fullName>
    </submittedName>
</protein>
<sequence>MLLAVGIHGPLSDASGEVLGWTLGGGLFCGAVGFWNWRRERRKRLSAEAELARYEAMIAQPLEEDWESELR</sequence>
<reference evidence="2 3" key="1">
    <citation type="submission" date="2018-07" db="EMBL/GenBank/DDBJ databases">
        <title>Genomic and Epidemiologic Investigation of an Indolent Hospital Outbreak.</title>
        <authorList>
            <person name="Johnson R.C."/>
            <person name="Deming C."/>
            <person name="Conlan S."/>
            <person name="Zellmer C.J."/>
            <person name="Michelin A.V."/>
            <person name="Lee-Lin S."/>
            <person name="Thomas P.J."/>
            <person name="Park M."/>
            <person name="Weingarten R.A."/>
            <person name="Less J."/>
            <person name="Dekker J.P."/>
            <person name="Frank K.M."/>
            <person name="Musser K.A."/>
            <person name="Mcquiston J.R."/>
            <person name="Henderson D.K."/>
            <person name="Lau A.F."/>
            <person name="Palmore T.N."/>
            <person name="Segre J.A."/>
        </authorList>
    </citation>
    <scope>NUCLEOTIDE SEQUENCE [LARGE SCALE GENOMIC DNA]</scope>
    <source>
        <strain evidence="2 3">SK-NIH.Env6_1116</strain>
    </source>
</reference>